<dbReference type="Proteomes" id="UP001139157">
    <property type="component" value="Unassembled WGS sequence"/>
</dbReference>
<feature type="transmembrane region" description="Helical" evidence="1">
    <location>
        <begin position="104"/>
        <end position="127"/>
    </location>
</feature>
<keyword evidence="1" id="KW-0472">Membrane</keyword>
<evidence type="ECO:0000313" key="3">
    <source>
        <dbReference type="Proteomes" id="UP001139157"/>
    </source>
</evidence>
<dbReference type="EMBL" id="JAMRXG010000003">
    <property type="protein sequence ID" value="MCM6773513.1"/>
    <property type="molecule type" value="Genomic_DNA"/>
</dbReference>
<accession>A0A9X2IVR6</accession>
<evidence type="ECO:0000256" key="1">
    <source>
        <dbReference type="SAM" id="Phobius"/>
    </source>
</evidence>
<feature type="transmembrane region" description="Helical" evidence="1">
    <location>
        <begin position="12"/>
        <end position="31"/>
    </location>
</feature>
<name>A0A9X2IVR6_9NOCA</name>
<keyword evidence="3" id="KW-1185">Reference proteome</keyword>
<proteinExistence type="predicted"/>
<sequence length="130" mass="14065">MAEGRKNSQIRWVATLVVIGLYLAASTELVVSRDLNDQLATRLFALAIFGATLVILLSALGRESAAAHGLRKRWTKRRVVVLLAIGCPLLTGSIWSIISSGTLMGQLAGQTTFIAALLIVGWNPIILQRR</sequence>
<organism evidence="2 3">
    <name type="scientific">Nocardia pulmonis</name>
    <dbReference type="NCBI Taxonomy" id="2951408"/>
    <lineage>
        <taxon>Bacteria</taxon>
        <taxon>Bacillati</taxon>
        <taxon>Actinomycetota</taxon>
        <taxon>Actinomycetes</taxon>
        <taxon>Mycobacteriales</taxon>
        <taxon>Nocardiaceae</taxon>
        <taxon>Nocardia</taxon>
    </lineage>
</organism>
<dbReference type="AlphaFoldDB" id="A0A9X2IVR6"/>
<keyword evidence="1" id="KW-0812">Transmembrane</keyword>
<comment type="caution">
    <text evidence="2">The sequence shown here is derived from an EMBL/GenBank/DDBJ whole genome shotgun (WGS) entry which is preliminary data.</text>
</comment>
<feature type="transmembrane region" description="Helical" evidence="1">
    <location>
        <begin position="43"/>
        <end position="60"/>
    </location>
</feature>
<gene>
    <name evidence="2" type="ORF">NDR86_08515</name>
</gene>
<protein>
    <submittedName>
        <fullName evidence="2">Uncharacterized protein</fullName>
    </submittedName>
</protein>
<feature type="transmembrane region" description="Helical" evidence="1">
    <location>
        <begin position="80"/>
        <end position="98"/>
    </location>
</feature>
<reference evidence="2" key="1">
    <citation type="submission" date="2022-06" db="EMBL/GenBank/DDBJ databases">
        <title>Novel species in genus nocardia.</title>
        <authorList>
            <person name="Li F."/>
        </authorList>
    </citation>
    <scope>NUCLEOTIDE SEQUENCE</scope>
    <source>
        <strain evidence="2">CDC141</strain>
    </source>
</reference>
<evidence type="ECO:0000313" key="2">
    <source>
        <dbReference type="EMBL" id="MCM6773513.1"/>
    </source>
</evidence>
<keyword evidence="1" id="KW-1133">Transmembrane helix</keyword>
<dbReference type="RefSeq" id="WP_251910579.1">
    <property type="nucleotide sequence ID" value="NZ_JAMRXG010000003.1"/>
</dbReference>